<reference evidence="2" key="1">
    <citation type="submission" date="2021-01" db="EMBL/GenBank/DDBJ databases">
        <authorList>
            <person name="Corre E."/>
            <person name="Pelletier E."/>
            <person name="Niang G."/>
            <person name="Scheremetjew M."/>
            <person name="Finn R."/>
            <person name="Kale V."/>
            <person name="Holt S."/>
            <person name="Cochrane G."/>
            <person name="Meng A."/>
            <person name="Brown T."/>
            <person name="Cohen L."/>
        </authorList>
    </citation>
    <scope>NUCLEOTIDE SEQUENCE</scope>
    <source>
        <strain evidence="2">CCCM811</strain>
    </source>
</reference>
<feature type="transmembrane region" description="Helical" evidence="1">
    <location>
        <begin position="276"/>
        <end position="299"/>
    </location>
</feature>
<dbReference type="AlphaFoldDB" id="A0A7S3YXY1"/>
<feature type="transmembrane region" description="Helical" evidence="1">
    <location>
        <begin position="564"/>
        <end position="583"/>
    </location>
</feature>
<sequence length="673" mass="72550">MYDKMAQVFDNGVTTCQDAEDFLCEGTVPKELRAGTSLDAVKSSYGGVEGTLNKCEGASVGTFLYGTISRTTSVKNGVNNLIDTMQTIITAMNSTILEIANATSLCSPINDTLITLSNYSSVIKYELNQVHSQGSFEGHIANASDIPIVTTTKLAIPTGVETGLETANDNMKSARASLQPTIQTDLNVNTRESTNKQLGNITTTLLDIGKQLLDNVDSLVDMEDTIDDYKTQATSTETFGQYAMAAIYSISVICLLIMFVGYLIKKRCPMCCGAYMVFVFFFWLAFVLGLFILLSMVIYDVCGCEGDYTTEGCKTMLELIKTNLQGQNFTLQGTKVELAPAIVSIVSCPVRSNSTHSYLYSPTSNFVDILGVQSVFNFTNQTIQVANKLSDSKQYLNQSHRISTAIIETRNAEANMAQAAVGMYYNFTRDGIQYNYVAGQLANPTTAPTYYPTPQPVPVQADNLRRLAYLSVVNDQMKSERDLLNTYLTEFNGTADRVVAACVSIEASLNNSEDSIDNATARLHVLSNYILTINQYTPCGFVGTAYENVVVGDFCENLFSIFDGVIPGAIICMVCMLLGFFIISMMRDCVLMDSPGYVGAMQPGEAGIELVSPAAGAATSVGGGGVLDPKLGPPQTPNTIGAPATPLGAVIQKREMVAISPVGETTKDGRAPL</sequence>
<proteinExistence type="predicted"/>
<accession>A0A7S3YXY1</accession>
<keyword evidence="1" id="KW-1133">Transmembrane helix</keyword>
<evidence type="ECO:0000313" key="2">
    <source>
        <dbReference type="EMBL" id="CAE0665652.1"/>
    </source>
</evidence>
<evidence type="ECO:0000256" key="1">
    <source>
        <dbReference type="SAM" id="Phobius"/>
    </source>
</evidence>
<protein>
    <submittedName>
        <fullName evidence="2">Uncharacterized protein</fullName>
    </submittedName>
</protein>
<dbReference type="EMBL" id="HBIV01024010">
    <property type="protein sequence ID" value="CAE0665652.1"/>
    <property type="molecule type" value="Transcribed_RNA"/>
</dbReference>
<feature type="transmembrane region" description="Helical" evidence="1">
    <location>
        <begin position="242"/>
        <end position="264"/>
    </location>
</feature>
<name>A0A7S3YXY1_9EUKA</name>
<gene>
    <name evidence="2" type="ORF">LGLO00237_LOCUS17257</name>
</gene>
<organism evidence="2">
    <name type="scientific">Lotharella globosa</name>
    <dbReference type="NCBI Taxonomy" id="91324"/>
    <lineage>
        <taxon>Eukaryota</taxon>
        <taxon>Sar</taxon>
        <taxon>Rhizaria</taxon>
        <taxon>Cercozoa</taxon>
        <taxon>Chlorarachniophyceae</taxon>
        <taxon>Lotharella</taxon>
    </lineage>
</organism>
<keyword evidence="1" id="KW-0472">Membrane</keyword>
<keyword evidence="1" id="KW-0812">Transmembrane</keyword>